<dbReference type="GO" id="GO:0010273">
    <property type="term" value="P:detoxification of copper ion"/>
    <property type="evidence" value="ECO:0007669"/>
    <property type="project" value="TreeGrafter"/>
</dbReference>
<feature type="domain" description="Peptidase C83" evidence="5">
    <location>
        <begin position="1"/>
        <end position="175"/>
    </location>
</feature>
<dbReference type="Gene3D" id="3.90.70.30">
    <property type="entry name" value="Phytochelatin synthase, N-terminal domain"/>
    <property type="match status" value="1"/>
</dbReference>
<comment type="caution">
    <text evidence="6">The sequence shown here is derived from an EMBL/GenBank/DDBJ whole genome shotgun (WGS) entry which is preliminary data.</text>
</comment>
<dbReference type="AlphaFoldDB" id="A0A8J4QKK3"/>
<sequence>MVQRYPCPSSPFGNEVMPMRVAYRRPWRWFDDSMLDCCEPLEKVKADGITFGKVACLAHCNGAKVEAFRTSESTIASLFSQGSSQRHQGATVAKAPVEGVCSLNNGTPNISSSYASVVVGHRDYTTGSGVEEKMKSTLGGEKIWSESSLIPARKEYQDRGSRLVRNGVRPKMCLP</sequence>
<dbReference type="GO" id="GO:0098849">
    <property type="term" value="P:cellular detoxification of cadmium ion"/>
    <property type="evidence" value="ECO:0007669"/>
    <property type="project" value="TreeGrafter"/>
</dbReference>
<evidence type="ECO:0000313" key="6">
    <source>
        <dbReference type="EMBL" id="KAF3950687.1"/>
    </source>
</evidence>
<dbReference type="PROSITE" id="PS51443">
    <property type="entry name" value="PCS"/>
    <property type="match status" value="1"/>
</dbReference>
<dbReference type="InterPro" id="IPR038765">
    <property type="entry name" value="Papain-like_cys_pep_sf"/>
</dbReference>
<dbReference type="InterPro" id="IPR038156">
    <property type="entry name" value="PCS_N_sf"/>
</dbReference>
<dbReference type="OrthoDB" id="448954at2759"/>
<keyword evidence="2" id="KW-0104">Cadmium</keyword>
<dbReference type="Proteomes" id="UP000737018">
    <property type="component" value="Unassembled WGS sequence"/>
</dbReference>
<dbReference type="GO" id="GO:0046938">
    <property type="term" value="P:phytochelatin biosynthetic process"/>
    <property type="evidence" value="ECO:0007669"/>
    <property type="project" value="InterPro"/>
</dbReference>
<evidence type="ECO:0000256" key="1">
    <source>
        <dbReference type="ARBA" id="ARBA00012468"/>
    </source>
</evidence>
<dbReference type="EC" id="2.3.2.15" evidence="1"/>
<dbReference type="PANTHER" id="PTHR33447:SF19">
    <property type="entry name" value="GLUTATHIONE GAMMA-GLUTAMYLCYSTEINYLTRANSFERASE"/>
    <property type="match status" value="1"/>
</dbReference>
<evidence type="ECO:0000256" key="2">
    <source>
        <dbReference type="ARBA" id="ARBA00022539"/>
    </source>
</evidence>
<proteinExistence type="predicted"/>
<keyword evidence="4" id="KW-0479">Metal-binding</keyword>
<dbReference type="InterPro" id="IPR007719">
    <property type="entry name" value="PCS_N"/>
</dbReference>
<evidence type="ECO:0000259" key="5">
    <source>
        <dbReference type="PROSITE" id="PS51443"/>
    </source>
</evidence>
<reference evidence="6" key="1">
    <citation type="submission" date="2020-03" db="EMBL/GenBank/DDBJ databases">
        <title>Castanea mollissima Vanexum genome sequencing.</title>
        <authorList>
            <person name="Staton M."/>
        </authorList>
    </citation>
    <scope>NUCLEOTIDE SEQUENCE</scope>
    <source>
        <tissue evidence="6">Leaf</tissue>
    </source>
</reference>
<evidence type="ECO:0000256" key="4">
    <source>
        <dbReference type="ARBA" id="ARBA00022723"/>
    </source>
</evidence>
<dbReference type="GO" id="GO:0046872">
    <property type="term" value="F:metal ion binding"/>
    <property type="evidence" value="ECO:0007669"/>
    <property type="project" value="UniProtKB-KW"/>
</dbReference>
<dbReference type="SUPFAM" id="SSF54001">
    <property type="entry name" value="Cysteine proteinases"/>
    <property type="match status" value="1"/>
</dbReference>
<organism evidence="6 7">
    <name type="scientific">Castanea mollissima</name>
    <name type="common">Chinese chestnut</name>
    <dbReference type="NCBI Taxonomy" id="60419"/>
    <lineage>
        <taxon>Eukaryota</taxon>
        <taxon>Viridiplantae</taxon>
        <taxon>Streptophyta</taxon>
        <taxon>Embryophyta</taxon>
        <taxon>Tracheophyta</taxon>
        <taxon>Spermatophyta</taxon>
        <taxon>Magnoliopsida</taxon>
        <taxon>eudicotyledons</taxon>
        <taxon>Gunneridae</taxon>
        <taxon>Pentapetalae</taxon>
        <taxon>rosids</taxon>
        <taxon>fabids</taxon>
        <taxon>Fagales</taxon>
        <taxon>Fagaceae</taxon>
        <taxon>Castanea</taxon>
    </lineage>
</organism>
<dbReference type="EMBL" id="JRKL02005320">
    <property type="protein sequence ID" value="KAF3950687.1"/>
    <property type="molecule type" value="Genomic_DNA"/>
</dbReference>
<protein>
    <recommendedName>
        <fullName evidence="1">glutathione gamma-glutamylcysteinyltransferase</fullName>
        <ecNumber evidence="1">2.3.2.15</ecNumber>
    </recommendedName>
</protein>
<dbReference type="Pfam" id="PF05023">
    <property type="entry name" value="Phytochelatin"/>
    <property type="match status" value="1"/>
</dbReference>
<gene>
    <name evidence="6" type="ORF">CMV_023591</name>
</gene>
<keyword evidence="7" id="KW-1185">Reference proteome</keyword>
<dbReference type="InterPro" id="IPR040409">
    <property type="entry name" value="PCS-like"/>
</dbReference>
<dbReference type="GO" id="GO:0016756">
    <property type="term" value="F:glutathione gamma-glutamylcysteinyltransferase activity"/>
    <property type="evidence" value="ECO:0007669"/>
    <property type="project" value="UniProtKB-EC"/>
</dbReference>
<evidence type="ECO:0000256" key="3">
    <source>
        <dbReference type="ARBA" id="ARBA00022679"/>
    </source>
</evidence>
<name>A0A8J4QKK3_9ROSI</name>
<keyword evidence="3" id="KW-0808">Transferase</keyword>
<dbReference type="PANTHER" id="PTHR33447">
    <property type="entry name" value="GLUTATHIONE GAMMA-GLUTAMYLCYSTEINYLTRANSFERASE"/>
    <property type="match status" value="1"/>
</dbReference>
<evidence type="ECO:0000313" key="7">
    <source>
        <dbReference type="Proteomes" id="UP000737018"/>
    </source>
</evidence>
<accession>A0A8J4QKK3</accession>